<keyword evidence="1" id="KW-0732">Signal</keyword>
<dbReference type="GO" id="GO:0016787">
    <property type="term" value="F:hydrolase activity"/>
    <property type="evidence" value="ECO:0007669"/>
    <property type="project" value="UniProtKB-KW"/>
</dbReference>
<evidence type="ECO:0000313" key="4">
    <source>
        <dbReference type="Proteomes" id="UP000565262"/>
    </source>
</evidence>
<organism evidence="3 4">
    <name type="scientific">Oceanospirillum sediminis</name>
    <dbReference type="NCBI Taxonomy" id="2760088"/>
    <lineage>
        <taxon>Bacteria</taxon>
        <taxon>Pseudomonadati</taxon>
        <taxon>Pseudomonadota</taxon>
        <taxon>Gammaproteobacteria</taxon>
        <taxon>Oceanospirillales</taxon>
        <taxon>Oceanospirillaceae</taxon>
        <taxon>Oceanospirillum</taxon>
    </lineage>
</organism>
<dbReference type="InterPro" id="IPR052897">
    <property type="entry name" value="Sec-Metab_Biosynth_Hydrolase"/>
</dbReference>
<feature type="chain" id="PRO_5033048472" evidence="1">
    <location>
        <begin position="25"/>
        <end position="267"/>
    </location>
</feature>
<gene>
    <name evidence="3" type="ORF">H4O21_12155</name>
</gene>
<feature type="signal peptide" evidence="1">
    <location>
        <begin position="1"/>
        <end position="24"/>
    </location>
</feature>
<evidence type="ECO:0000259" key="2">
    <source>
        <dbReference type="Pfam" id="PF12697"/>
    </source>
</evidence>
<keyword evidence="3" id="KW-0378">Hydrolase</keyword>
<dbReference type="InterPro" id="IPR029058">
    <property type="entry name" value="AB_hydrolase_fold"/>
</dbReference>
<dbReference type="PANTHER" id="PTHR37017:SF11">
    <property type="entry name" value="ESTERASE_LIPASE_THIOESTERASE DOMAIN-CONTAINING PROTEIN"/>
    <property type="match status" value="1"/>
</dbReference>
<reference evidence="3 4" key="1">
    <citation type="submission" date="2020-08" db="EMBL/GenBank/DDBJ databases">
        <title>Oceanospirillum sp. nov. isolated from marine sediment.</title>
        <authorList>
            <person name="Ji X."/>
        </authorList>
    </citation>
    <scope>NUCLEOTIDE SEQUENCE [LARGE SCALE GENOMIC DNA]</scope>
    <source>
        <strain evidence="3 4">D5</strain>
    </source>
</reference>
<dbReference type="Proteomes" id="UP000565262">
    <property type="component" value="Unassembled WGS sequence"/>
</dbReference>
<accession>A0A839IRQ5</accession>
<dbReference type="InterPro" id="IPR000073">
    <property type="entry name" value="AB_hydrolase_1"/>
</dbReference>
<dbReference type="PANTHER" id="PTHR37017">
    <property type="entry name" value="AB HYDROLASE-1 DOMAIN-CONTAINING PROTEIN-RELATED"/>
    <property type="match status" value="1"/>
</dbReference>
<comment type="caution">
    <text evidence="3">The sequence shown here is derived from an EMBL/GenBank/DDBJ whole genome shotgun (WGS) entry which is preliminary data.</text>
</comment>
<protein>
    <submittedName>
        <fullName evidence="3">Alpha/beta hydrolase</fullName>
    </submittedName>
</protein>
<name>A0A839IRQ5_9GAMM</name>
<evidence type="ECO:0000256" key="1">
    <source>
        <dbReference type="SAM" id="SignalP"/>
    </source>
</evidence>
<dbReference type="Gene3D" id="3.40.50.1820">
    <property type="entry name" value="alpha/beta hydrolase"/>
    <property type="match status" value="1"/>
</dbReference>
<proteinExistence type="predicted"/>
<dbReference type="EMBL" id="JACJFM010000014">
    <property type="protein sequence ID" value="MBB1487360.1"/>
    <property type="molecule type" value="Genomic_DNA"/>
</dbReference>
<evidence type="ECO:0000313" key="3">
    <source>
        <dbReference type="EMBL" id="MBB1487360.1"/>
    </source>
</evidence>
<feature type="domain" description="AB hydrolase-1" evidence="2">
    <location>
        <begin position="31"/>
        <end position="258"/>
    </location>
</feature>
<dbReference type="RefSeq" id="WP_182809140.1">
    <property type="nucleotide sequence ID" value="NZ_JACJFM010000014.1"/>
</dbReference>
<dbReference type="AlphaFoldDB" id="A0A839IRQ5"/>
<keyword evidence="4" id="KW-1185">Reference proteome</keyword>
<sequence>MSTRFKTLLSGMTLSFAMTGTSIAAQPAPEVIFVHGAHFTAQSWAALQNRLDGQISSHAVELPGRNDQLKPSAVSLDISAASLCQFMAKISGDKMLVAHSQGGAIVNASLGLCPGETITDIVYITAVAPLNKTKVFSLLSEKDDEYYYSGVKYNESSDLLEISDQDNFVATFAQDATASQKKALLEVAVNEPGSVGASKVKLNEDRFNQIDKYYVYAKEDKIISFESQKKIAATLDLKNSYEIDSGHLPMLTRVNQLADILLNIYGR</sequence>
<dbReference type="SUPFAM" id="SSF53474">
    <property type="entry name" value="alpha/beta-Hydrolases"/>
    <property type="match status" value="1"/>
</dbReference>
<dbReference type="Pfam" id="PF12697">
    <property type="entry name" value="Abhydrolase_6"/>
    <property type="match status" value="1"/>
</dbReference>